<dbReference type="InterPro" id="IPR016156">
    <property type="entry name" value="FAD/NAD-linked_Rdtase_dimer_sf"/>
</dbReference>
<dbReference type="SUPFAM" id="SSF51905">
    <property type="entry name" value="FAD/NAD(P)-binding domain"/>
    <property type="match status" value="1"/>
</dbReference>
<dbReference type="Proteomes" id="UP001156903">
    <property type="component" value="Unassembled WGS sequence"/>
</dbReference>
<dbReference type="InterPro" id="IPR004099">
    <property type="entry name" value="Pyr_nucl-diS_OxRdtase_dimer"/>
</dbReference>
<dbReference type="Gene3D" id="3.50.50.60">
    <property type="entry name" value="FAD/NAD(P)-binding domain"/>
    <property type="match status" value="2"/>
</dbReference>
<keyword evidence="3 8" id="KW-0285">Flavoprotein</keyword>
<keyword evidence="7 8" id="KW-0676">Redox-active center</keyword>
<evidence type="ECO:0000256" key="8">
    <source>
        <dbReference type="RuleBase" id="RU003691"/>
    </source>
</evidence>
<evidence type="ECO:0000256" key="3">
    <source>
        <dbReference type="ARBA" id="ARBA00022630"/>
    </source>
</evidence>
<feature type="domain" description="Pyridine nucleotide-disulphide oxidoreductase dimerisation" evidence="9">
    <location>
        <begin position="385"/>
        <end position="493"/>
    </location>
</feature>
<keyword evidence="4 8" id="KW-0274">FAD</keyword>
<dbReference type="InterPro" id="IPR036188">
    <property type="entry name" value="FAD/NAD-bd_sf"/>
</dbReference>
<dbReference type="InterPro" id="IPR012999">
    <property type="entry name" value="Pyr_OxRdtase_I_AS"/>
</dbReference>
<dbReference type="PROSITE" id="PS00076">
    <property type="entry name" value="PYRIDINE_REDOX_1"/>
    <property type="match status" value="1"/>
</dbReference>
<dbReference type="Pfam" id="PF02852">
    <property type="entry name" value="Pyr_redox_dim"/>
    <property type="match status" value="1"/>
</dbReference>
<dbReference type="SUPFAM" id="SSF55424">
    <property type="entry name" value="FAD/NAD-linked reductases, dimerisation (C-terminal) domain"/>
    <property type="match status" value="1"/>
</dbReference>
<dbReference type="Pfam" id="PF07992">
    <property type="entry name" value="Pyr_redox_2"/>
    <property type="match status" value="1"/>
</dbReference>
<dbReference type="InterPro" id="IPR001100">
    <property type="entry name" value="Pyr_nuc-diS_OxRdtase"/>
</dbReference>
<dbReference type="InterPro" id="IPR046952">
    <property type="entry name" value="GSHR/TRXR-like"/>
</dbReference>
<sequence>MRGSPPGYVMSAFDFDLFVIGGGSGGVRAARMAAQRGARVALAEMLGPDGLGGTCVNVGCIPKKLYSYAAHYAAAFEESHGYGWEFPAPFPAAQGVLPGAVAGGPADQRVKPVLDWARLKANRAHEIARLNGVYDNLLRGSGVTVLNGFARIEGPNTVGLATLNADGSPGHQTFTAAHLLIATGGTPHVPHFTGREFVITSDAVFDLEPFPRRLLIVGGGYIACEFASIFNGLGAAVTQLYRGEQVLRGFDDEIRHFAAAEMVKSGIDLRLNADVVCVHQTDEGLRVDLEGGSQVLADAVLYATGRVPNVQGLGLDTVGVALGAKGEVRVDEHYRTNVPSIYAVGDVTGRVQLTPVALGEAMVVVDALFGPAAGKVQRSMGYDFIPTAVFTHPNIGTVGLTEAQARERHGDITVFRSEFKALRHTLSGSSERTLMKLIVDTASDRVVGLHMVGAEAGEIVQGFAVALKAGATKAVFDATIGIHPTAAEEFVTMRELVRR</sequence>
<evidence type="ECO:0000256" key="2">
    <source>
        <dbReference type="ARBA" id="ARBA00007532"/>
    </source>
</evidence>
<dbReference type="PRINTS" id="PR00368">
    <property type="entry name" value="FADPNR"/>
</dbReference>
<protein>
    <submittedName>
        <fullName evidence="11">Glutathione-disulfide reductase</fullName>
    </submittedName>
</protein>
<evidence type="ECO:0000256" key="1">
    <source>
        <dbReference type="ARBA" id="ARBA00001974"/>
    </source>
</evidence>
<dbReference type="Gene3D" id="3.30.390.30">
    <property type="match status" value="1"/>
</dbReference>
<accession>A0ABQ6C3C6</accession>
<comment type="cofactor">
    <cofactor evidence="1">
        <name>FAD</name>
        <dbReference type="ChEBI" id="CHEBI:57692"/>
    </cofactor>
</comment>
<evidence type="ECO:0000256" key="4">
    <source>
        <dbReference type="ARBA" id="ARBA00022827"/>
    </source>
</evidence>
<organism evidence="11 12">
    <name type="scientific">Hydrogenophaga electricum</name>
    <dbReference type="NCBI Taxonomy" id="1230953"/>
    <lineage>
        <taxon>Bacteria</taxon>
        <taxon>Pseudomonadati</taxon>
        <taxon>Pseudomonadota</taxon>
        <taxon>Betaproteobacteria</taxon>
        <taxon>Burkholderiales</taxon>
        <taxon>Comamonadaceae</taxon>
        <taxon>Hydrogenophaga</taxon>
    </lineage>
</organism>
<reference evidence="12" key="1">
    <citation type="journal article" date="2019" name="Int. J. Syst. Evol. Microbiol.">
        <title>The Global Catalogue of Microorganisms (GCM) 10K type strain sequencing project: providing services to taxonomists for standard genome sequencing and annotation.</title>
        <authorList>
            <consortium name="The Broad Institute Genomics Platform"/>
            <consortium name="The Broad Institute Genome Sequencing Center for Infectious Disease"/>
            <person name="Wu L."/>
            <person name="Ma J."/>
        </authorList>
    </citation>
    <scope>NUCLEOTIDE SEQUENCE [LARGE SCALE GENOMIC DNA]</scope>
    <source>
        <strain evidence="12">NBRC 109341</strain>
    </source>
</reference>
<dbReference type="InterPro" id="IPR023753">
    <property type="entry name" value="FAD/NAD-binding_dom"/>
</dbReference>
<evidence type="ECO:0000259" key="9">
    <source>
        <dbReference type="Pfam" id="PF02852"/>
    </source>
</evidence>
<feature type="domain" description="FAD/NAD(P)-binding" evidence="10">
    <location>
        <begin position="15"/>
        <end position="361"/>
    </location>
</feature>
<proteinExistence type="inferred from homology"/>
<evidence type="ECO:0000313" key="11">
    <source>
        <dbReference type="EMBL" id="GLS14407.1"/>
    </source>
</evidence>
<dbReference type="PANTHER" id="PTHR42737">
    <property type="entry name" value="GLUTATHIONE REDUCTASE"/>
    <property type="match status" value="1"/>
</dbReference>
<evidence type="ECO:0000256" key="5">
    <source>
        <dbReference type="ARBA" id="ARBA00023002"/>
    </source>
</evidence>
<keyword evidence="5 8" id="KW-0560">Oxidoreductase</keyword>
<dbReference type="EMBL" id="BSPB01000011">
    <property type="protein sequence ID" value="GLS14407.1"/>
    <property type="molecule type" value="Genomic_DNA"/>
</dbReference>
<keyword evidence="12" id="KW-1185">Reference proteome</keyword>
<evidence type="ECO:0000256" key="6">
    <source>
        <dbReference type="ARBA" id="ARBA00023157"/>
    </source>
</evidence>
<dbReference type="PRINTS" id="PR00411">
    <property type="entry name" value="PNDRDTASEI"/>
</dbReference>
<evidence type="ECO:0000259" key="10">
    <source>
        <dbReference type="Pfam" id="PF07992"/>
    </source>
</evidence>
<dbReference type="PANTHER" id="PTHR42737:SF2">
    <property type="entry name" value="GLUTATHIONE REDUCTASE"/>
    <property type="match status" value="1"/>
</dbReference>
<keyword evidence="6" id="KW-1015">Disulfide bond</keyword>
<evidence type="ECO:0000256" key="7">
    <source>
        <dbReference type="ARBA" id="ARBA00023284"/>
    </source>
</evidence>
<comment type="similarity">
    <text evidence="2 8">Belongs to the class-I pyridine nucleotide-disulfide oxidoreductase family.</text>
</comment>
<evidence type="ECO:0000313" key="12">
    <source>
        <dbReference type="Proteomes" id="UP001156903"/>
    </source>
</evidence>
<gene>
    <name evidence="11" type="primary">gor</name>
    <name evidence="11" type="ORF">GCM10007935_18380</name>
</gene>
<comment type="caution">
    <text evidence="11">The sequence shown here is derived from an EMBL/GenBank/DDBJ whole genome shotgun (WGS) entry which is preliminary data.</text>
</comment>
<name>A0ABQ6C3C6_9BURK</name>
<dbReference type="PIRSF" id="PIRSF000350">
    <property type="entry name" value="Mercury_reductase_MerA"/>
    <property type="match status" value="1"/>
</dbReference>